<keyword evidence="1" id="KW-0472">Membrane</keyword>
<dbReference type="EMBL" id="BLQM01000224">
    <property type="protein sequence ID" value="GMH76709.1"/>
    <property type="molecule type" value="Genomic_DNA"/>
</dbReference>
<accession>A0A9W7AS30</accession>
<evidence type="ECO:0000313" key="2">
    <source>
        <dbReference type="EMBL" id="GMH76709.1"/>
    </source>
</evidence>
<keyword evidence="1" id="KW-1133">Transmembrane helix</keyword>
<keyword evidence="1" id="KW-0812">Transmembrane</keyword>
<dbReference type="AlphaFoldDB" id="A0A9W7AS30"/>
<gene>
    <name evidence="2" type="ORF">TL16_g07170</name>
</gene>
<protein>
    <submittedName>
        <fullName evidence="2">Uncharacterized protein</fullName>
    </submittedName>
</protein>
<comment type="caution">
    <text evidence="2">The sequence shown here is derived from an EMBL/GenBank/DDBJ whole genome shotgun (WGS) entry which is preliminary data.</text>
</comment>
<sequence length="82" mass="8957">MIFSNFPSSLLLPTMPKGYATIPTHNEDSLDFATRAVAFATAIGFSFGIFLNYRSLNDLPGIITSYITAATGAWPSFNQFND</sequence>
<proteinExistence type="predicted"/>
<reference evidence="3" key="1">
    <citation type="journal article" date="2023" name="Commun. Biol.">
        <title>Genome analysis of Parmales, the sister group of diatoms, reveals the evolutionary specialization of diatoms from phago-mixotrophs to photoautotrophs.</title>
        <authorList>
            <person name="Ban H."/>
            <person name="Sato S."/>
            <person name="Yoshikawa S."/>
            <person name="Yamada K."/>
            <person name="Nakamura Y."/>
            <person name="Ichinomiya M."/>
            <person name="Sato N."/>
            <person name="Blanc-Mathieu R."/>
            <person name="Endo H."/>
            <person name="Kuwata A."/>
            <person name="Ogata H."/>
        </authorList>
    </citation>
    <scope>NUCLEOTIDE SEQUENCE [LARGE SCALE GENOMIC DNA]</scope>
</reference>
<evidence type="ECO:0000313" key="3">
    <source>
        <dbReference type="Proteomes" id="UP001162640"/>
    </source>
</evidence>
<evidence type="ECO:0000256" key="1">
    <source>
        <dbReference type="SAM" id="Phobius"/>
    </source>
</evidence>
<name>A0A9W7AS30_9STRA</name>
<feature type="transmembrane region" description="Helical" evidence="1">
    <location>
        <begin position="32"/>
        <end position="53"/>
    </location>
</feature>
<dbReference type="Proteomes" id="UP001162640">
    <property type="component" value="Unassembled WGS sequence"/>
</dbReference>
<organism evidence="2 3">
    <name type="scientific">Triparma laevis f. inornata</name>
    <dbReference type="NCBI Taxonomy" id="1714386"/>
    <lineage>
        <taxon>Eukaryota</taxon>
        <taxon>Sar</taxon>
        <taxon>Stramenopiles</taxon>
        <taxon>Ochrophyta</taxon>
        <taxon>Bolidophyceae</taxon>
        <taxon>Parmales</taxon>
        <taxon>Triparmaceae</taxon>
        <taxon>Triparma</taxon>
    </lineage>
</organism>